<dbReference type="STRING" id="1293890.TALK_11475"/>
<dbReference type="InterPro" id="IPR054545">
    <property type="entry name" value="ApeI-like"/>
</dbReference>
<dbReference type="SUPFAM" id="SSF56801">
    <property type="entry name" value="Acetyl-CoA synthetase-like"/>
    <property type="match status" value="1"/>
</dbReference>
<dbReference type="AlphaFoldDB" id="A0A1Y2LB38"/>
<feature type="domain" description="AMP-dependent synthetase/ligase" evidence="2">
    <location>
        <begin position="116"/>
        <end position="293"/>
    </location>
</feature>
<dbReference type="GO" id="GO:0016874">
    <property type="term" value="F:ligase activity"/>
    <property type="evidence" value="ECO:0007669"/>
    <property type="project" value="UniProtKB-KW"/>
</dbReference>
<dbReference type="OrthoDB" id="9787658at2"/>
<protein>
    <submittedName>
        <fullName evidence="4">Uncharacterized protein</fullName>
    </submittedName>
</protein>
<dbReference type="Gene3D" id="3.30.300.30">
    <property type="match status" value="1"/>
</dbReference>
<evidence type="ECO:0000256" key="1">
    <source>
        <dbReference type="ARBA" id="ARBA00022598"/>
    </source>
</evidence>
<dbReference type="InterPro" id="IPR029069">
    <property type="entry name" value="HotDog_dom_sf"/>
</dbReference>
<reference evidence="4 5" key="1">
    <citation type="submission" date="2014-03" db="EMBL/GenBank/DDBJ databases">
        <title>The draft genome sequence of Thalassospira alkalitolerans JCM 18968.</title>
        <authorList>
            <person name="Lai Q."/>
            <person name="Shao Z."/>
        </authorList>
    </citation>
    <scope>NUCLEOTIDE SEQUENCE [LARGE SCALE GENOMIC DNA]</scope>
    <source>
        <strain evidence="4 5">JCM 18968</strain>
    </source>
</reference>
<dbReference type="RefSeq" id="WP_085618959.1">
    <property type="nucleotide sequence ID" value="NZ_JFKB01000007.1"/>
</dbReference>
<dbReference type="Proteomes" id="UP000193396">
    <property type="component" value="Unassembled WGS sequence"/>
</dbReference>
<gene>
    <name evidence="4" type="ORF">TALK_11475</name>
</gene>
<comment type="caution">
    <text evidence="4">The sequence shown here is derived from an EMBL/GenBank/DDBJ whole genome shotgun (WGS) entry which is preliminary data.</text>
</comment>
<dbReference type="InterPro" id="IPR020845">
    <property type="entry name" value="AMP-binding_CS"/>
</dbReference>
<sequence length="563" mass="62126">MTGFIENLYHPQNANTALCIEGGREYCVGDLRTDIDRLYPQLPQNGRIAIHCQSARLFLIAITAIWRGGAIVIFPATDRPAYLDGIADQFDLYLDDAAILARLNTPPPAIKPSPTDILPNPVNCKAVFFTSGSTGTPKPVHKTLTQIEAEIRVQEPLWQNHIPAGARIVGLVSHQHIYGLIFRIIWPVISHRIFTADPAPYWEMMQGDLRTGDVLIASPAHLKNLHPDLADVARPSIIFSSGGPLDPAAAHETTTMLGTCPTEIYGSTETGGIAYRQQIDADSIWHPLPGVETSKNDAGCLRVRAEHIAGDDWYQTEDFAEINKDTGGFTLRGRADRVVKIEGKRISLGAVEGHLRNCDLVEDAIALIPDDHDRRLGVIAVLSKTGKDMLANVGKFRMGRQLRREIAQYEDDAALPQRWRFVDQLPSDTQGKRPLHLLRALFADPAPENPEIIANTHDGDTASLTLHLPGDLIYFRGHFPDMPILPGVVQLHWAVTQAAMIFKVPVTLGEVTQLKYRKPITPGTNVTLELTCDRAGAKVRFRYHSSSEGDHSSGILKWRGETA</sequence>
<name>A0A1Y2LB38_9PROT</name>
<dbReference type="Pfam" id="PF00501">
    <property type="entry name" value="AMP-binding"/>
    <property type="match status" value="1"/>
</dbReference>
<proteinExistence type="predicted"/>
<dbReference type="PANTHER" id="PTHR43767:SF8">
    <property type="entry name" value="LONG-CHAIN-FATTY-ACID--COA LIGASE"/>
    <property type="match status" value="1"/>
</dbReference>
<evidence type="ECO:0000313" key="4">
    <source>
        <dbReference type="EMBL" id="OSQ47681.1"/>
    </source>
</evidence>
<dbReference type="Pfam" id="PF22818">
    <property type="entry name" value="ApeI-like"/>
    <property type="match status" value="1"/>
</dbReference>
<evidence type="ECO:0000259" key="2">
    <source>
        <dbReference type="Pfam" id="PF00501"/>
    </source>
</evidence>
<dbReference type="InterPro" id="IPR042099">
    <property type="entry name" value="ANL_N_sf"/>
</dbReference>
<dbReference type="PANTHER" id="PTHR43767">
    <property type="entry name" value="LONG-CHAIN-FATTY-ACID--COA LIGASE"/>
    <property type="match status" value="1"/>
</dbReference>
<feature type="domain" description="ApeI dehydratase-like" evidence="3">
    <location>
        <begin position="456"/>
        <end position="554"/>
    </location>
</feature>
<evidence type="ECO:0000313" key="5">
    <source>
        <dbReference type="Proteomes" id="UP000193396"/>
    </source>
</evidence>
<organism evidence="4 5">
    <name type="scientific">Thalassospira alkalitolerans</name>
    <dbReference type="NCBI Taxonomy" id="1293890"/>
    <lineage>
        <taxon>Bacteria</taxon>
        <taxon>Pseudomonadati</taxon>
        <taxon>Pseudomonadota</taxon>
        <taxon>Alphaproteobacteria</taxon>
        <taxon>Rhodospirillales</taxon>
        <taxon>Thalassospiraceae</taxon>
        <taxon>Thalassospira</taxon>
    </lineage>
</organism>
<accession>A0A1Y2LB38</accession>
<keyword evidence="5" id="KW-1185">Reference proteome</keyword>
<keyword evidence="1" id="KW-0436">Ligase</keyword>
<dbReference type="SUPFAM" id="SSF54637">
    <property type="entry name" value="Thioesterase/thiol ester dehydrase-isomerase"/>
    <property type="match status" value="1"/>
</dbReference>
<dbReference type="InterPro" id="IPR045851">
    <property type="entry name" value="AMP-bd_C_sf"/>
</dbReference>
<dbReference type="InterPro" id="IPR000873">
    <property type="entry name" value="AMP-dep_synth/lig_dom"/>
</dbReference>
<dbReference type="PROSITE" id="PS00455">
    <property type="entry name" value="AMP_BINDING"/>
    <property type="match status" value="1"/>
</dbReference>
<evidence type="ECO:0000259" key="3">
    <source>
        <dbReference type="Pfam" id="PF22818"/>
    </source>
</evidence>
<dbReference type="Gene3D" id="3.10.129.10">
    <property type="entry name" value="Hotdog Thioesterase"/>
    <property type="match status" value="1"/>
</dbReference>
<dbReference type="EMBL" id="JFKB01000007">
    <property type="protein sequence ID" value="OSQ47681.1"/>
    <property type="molecule type" value="Genomic_DNA"/>
</dbReference>
<dbReference type="Gene3D" id="3.40.50.12780">
    <property type="entry name" value="N-terminal domain of ligase-like"/>
    <property type="match status" value="1"/>
</dbReference>
<dbReference type="InterPro" id="IPR050237">
    <property type="entry name" value="ATP-dep_AMP-bd_enzyme"/>
</dbReference>